<comment type="caution">
    <text evidence="1">The sequence shown here is derived from an EMBL/GenBank/DDBJ whole genome shotgun (WGS) entry which is preliminary data.</text>
</comment>
<name>A0ABS8TC62_DATST</name>
<proteinExistence type="predicted"/>
<dbReference type="EMBL" id="JACEIK010001366">
    <property type="protein sequence ID" value="MCD7468718.1"/>
    <property type="molecule type" value="Genomic_DNA"/>
</dbReference>
<evidence type="ECO:0000313" key="1">
    <source>
        <dbReference type="EMBL" id="MCD7468718.1"/>
    </source>
</evidence>
<protein>
    <submittedName>
        <fullName evidence="1">Uncharacterized protein</fullName>
    </submittedName>
</protein>
<evidence type="ECO:0000313" key="2">
    <source>
        <dbReference type="Proteomes" id="UP000823775"/>
    </source>
</evidence>
<gene>
    <name evidence="1" type="ORF">HAX54_007143</name>
</gene>
<keyword evidence="2" id="KW-1185">Reference proteome</keyword>
<reference evidence="1 2" key="1">
    <citation type="journal article" date="2021" name="BMC Genomics">
        <title>Datura genome reveals duplications of psychoactive alkaloid biosynthetic genes and high mutation rate following tissue culture.</title>
        <authorList>
            <person name="Rajewski A."/>
            <person name="Carter-House D."/>
            <person name="Stajich J."/>
            <person name="Litt A."/>
        </authorList>
    </citation>
    <scope>NUCLEOTIDE SEQUENCE [LARGE SCALE GENOMIC DNA]</scope>
    <source>
        <strain evidence="1">AR-01</strain>
    </source>
</reference>
<accession>A0ABS8TC62</accession>
<dbReference type="Proteomes" id="UP000823775">
    <property type="component" value="Unassembled WGS sequence"/>
</dbReference>
<organism evidence="1 2">
    <name type="scientific">Datura stramonium</name>
    <name type="common">Jimsonweed</name>
    <name type="synonym">Common thornapple</name>
    <dbReference type="NCBI Taxonomy" id="4076"/>
    <lineage>
        <taxon>Eukaryota</taxon>
        <taxon>Viridiplantae</taxon>
        <taxon>Streptophyta</taxon>
        <taxon>Embryophyta</taxon>
        <taxon>Tracheophyta</taxon>
        <taxon>Spermatophyta</taxon>
        <taxon>Magnoliopsida</taxon>
        <taxon>eudicotyledons</taxon>
        <taxon>Gunneridae</taxon>
        <taxon>Pentapetalae</taxon>
        <taxon>asterids</taxon>
        <taxon>lamiids</taxon>
        <taxon>Solanales</taxon>
        <taxon>Solanaceae</taxon>
        <taxon>Solanoideae</taxon>
        <taxon>Datureae</taxon>
        <taxon>Datura</taxon>
    </lineage>
</organism>
<sequence length="101" mass="10930">MAKVGVPTVEEKMHEEPTSAPLTLGSEVKSRVGIESQVPGQSQGLGSVRGRVSSIRSVPESRVRVEIVSQVPSRDRVWVPSPVLGFEMRSRVPSRYGDSSS</sequence>